<organism evidence="3 4">
    <name type="scientific">Nocardioides aquaticus</name>
    <dbReference type="NCBI Taxonomy" id="160826"/>
    <lineage>
        <taxon>Bacteria</taxon>
        <taxon>Bacillati</taxon>
        <taxon>Actinomycetota</taxon>
        <taxon>Actinomycetes</taxon>
        <taxon>Propionibacteriales</taxon>
        <taxon>Nocardioidaceae</taxon>
        <taxon>Nocardioides</taxon>
    </lineage>
</organism>
<keyword evidence="2" id="KW-1133">Transmembrane helix</keyword>
<dbReference type="EMBL" id="CP075371">
    <property type="protein sequence ID" value="QVT77977.1"/>
    <property type="molecule type" value="Genomic_DNA"/>
</dbReference>
<gene>
    <name evidence="3" type="ORF">ENKNEFLB_00346</name>
</gene>
<feature type="region of interest" description="Disordered" evidence="1">
    <location>
        <begin position="413"/>
        <end position="444"/>
    </location>
</feature>
<feature type="compositionally biased region" description="Polar residues" evidence="1">
    <location>
        <begin position="413"/>
        <end position="435"/>
    </location>
</feature>
<feature type="region of interest" description="Disordered" evidence="1">
    <location>
        <begin position="226"/>
        <end position="252"/>
    </location>
</feature>
<evidence type="ECO:0000256" key="1">
    <source>
        <dbReference type="SAM" id="MobiDB-lite"/>
    </source>
</evidence>
<keyword evidence="4" id="KW-1185">Reference proteome</keyword>
<evidence type="ECO:0008006" key="5">
    <source>
        <dbReference type="Google" id="ProtNLM"/>
    </source>
</evidence>
<evidence type="ECO:0000256" key="2">
    <source>
        <dbReference type="SAM" id="Phobius"/>
    </source>
</evidence>
<feature type="transmembrane region" description="Helical" evidence="2">
    <location>
        <begin position="39"/>
        <end position="59"/>
    </location>
</feature>
<evidence type="ECO:0000313" key="4">
    <source>
        <dbReference type="Proteomes" id="UP000679307"/>
    </source>
</evidence>
<dbReference type="Proteomes" id="UP000679307">
    <property type="component" value="Chromosome"/>
</dbReference>
<evidence type="ECO:0000313" key="3">
    <source>
        <dbReference type="EMBL" id="QVT77977.1"/>
    </source>
</evidence>
<protein>
    <recommendedName>
        <fullName evidence="5">WD40 repeat domain-containing protein</fullName>
    </recommendedName>
</protein>
<keyword evidence="2" id="KW-0812">Transmembrane</keyword>
<dbReference type="RefSeq" id="WP_214057629.1">
    <property type="nucleotide sequence ID" value="NZ_BAAAHS010000043.1"/>
</dbReference>
<dbReference type="SUPFAM" id="SSF101898">
    <property type="entry name" value="NHL repeat"/>
    <property type="match status" value="1"/>
</dbReference>
<proteinExistence type="predicted"/>
<sequence>MVNDLADLLRESAASAPDDRLDTDTLLVGGRRRVRRRRLGVVAGTALATAAVVTATSLLGAAPPTSEVAAAGVPAPDAPTLRLADAAAATEGEDYRVLTSHTNENLNQDNGQYFDGVTDDGLVLFRDGPRMDRLYPRMALLDPATGEKDWLPDLDVGQDQTRAAELGTDRLVLLSGRGGTESMTLVAHTFDRATRAWSSTTWPDLPRVDDWFGAQVGPDGRLYVPVPATQGQPPEGGWPTSPGGDADDSDAEGDTYRLWSVSLTDPADVRDEDLTVGSIAFTDDAMVWTDSTNGAAGQVHVRDLATGEESAFDPRSGERCNLLTFGAVADRIVMGQYCGTYDDGRDDRVQVLDTGGDQVVTLQGSEVEGSVTSVDGEGVVTVTSYERGAAGTYLYDLATDELLRISDGVSSWSTSGPTQDGQFLWNTPENGNRGMTQHLGELLD</sequence>
<accession>A0ABX8ED64</accession>
<reference evidence="3 4" key="1">
    <citation type="submission" date="2021-05" db="EMBL/GenBank/DDBJ databases">
        <title>Complete genome of Nocardioides aquaticus KCTC 9944T isolated from meromictic and hypersaline Ekho Lake, Antarctica.</title>
        <authorList>
            <person name="Hwang K."/>
            <person name="Kim K.M."/>
            <person name="Choe H."/>
        </authorList>
    </citation>
    <scope>NUCLEOTIDE SEQUENCE [LARGE SCALE GENOMIC DNA]</scope>
    <source>
        <strain evidence="3 4">KCTC 9944</strain>
    </source>
</reference>
<keyword evidence="2" id="KW-0472">Membrane</keyword>
<name>A0ABX8ED64_9ACTN</name>